<name>A0A1F4TQE7_UNCSA</name>
<dbReference type="Gene3D" id="1.10.510.10">
    <property type="entry name" value="Transferase(Phosphotransferase) domain 1"/>
    <property type="match status" value="1"/>
</dbReference>
<gene>
    <name evidence="8" type="ORF">A2462_05085</name>
</gene>
<evidence type="ECO:0000256" key="4">
    <source>
        <dbReference type="ARBA" id="ARBA00022840"/>
    </source>
</evidence>
<evidence type="ECO:0000256" key="1">
    <source>
        <dbReference type="ARBA" id="ARBA00022679"/>
    </source>
</evidence>
<keyword evidence="1" id="KW-0808">Transferase</keyword>
<dbReference type="Proteomes" id="UP000177309">
    <property type="component" value="Unassembled WGS sequence"/>
</dbReference>
<keyword evidence="4 5" id="KW-0067">ATP-binding</keyword>
<evidence type="ECO:0000313" key="8">
    <source>
        <dbReference type="EMBL" id="OGC34952.1"/>
    </source>
</evidence>
<accession>A0A1F4TQE7</accession>
<feature type="binding site" evidence="5">
    <location>
        <position position="159"/>
    </location>
    <ligand>
        <name>ATP</name>
        <dbReference type="ChEBI" id="CHEBI:30616"/>
    </ligand>
</feature>
<dbReference type="PANTHER" id="PTHR43289">
    <property type="entry name" value="MITOGEN-ACTIVATED PROTEIN KINASE KINASE KINASE 20-RELATED"/>
    <property type="match status" value="1"/>
</dbReference>
<evidence type="ECO:0000256" key="2">
    <source>
        <dbReference type="ARBA" id="ARBA00022741"/>
    </source>
</evidence>
<dbReference type="Pfam" id="PF00069">
    <property type="entry name" value="Pkinase"/>
    <property type="match status" value="1"/>
</dbReference>
<evidence type="ECO:0000259" key="7">
    <source>
        <dbReference type="PROSITE" id="PS50011"/>
    </source>
</evidence>
<evidence type="ECO:0000256" key="3">
    <source>
        <dbReference type="ARBA" id="ARBA00022777"/>
    </source>
</evidence>
<dbReference type="InterPro" id="IPR000719">
    <property type="entry name" value="Prot_kinase_dom"/>
</dbReference>
<dbReference type="PANTHER" id="PTHR43289:SF34">
    <property type="entry name" value="SERINE_THREONINE-PROTEIN KINASE YBDM-RELATED"/>
    <property type="match status" value="1"/>
</dbReference>
<protein>
    <recommendedName>
        <fullName evidence="7">Protein kinase domain-containing protein</fullName>
    </recommendedName>
</protein>
<dbReference type="PROSITE" id="PS00107">
    <property type="entry name" value="PROTEIN_KINASE_ATP"/>
    <property type="match status" value="1"/>
</dbReference>
<feature type="domain" description="Protein kinase" evidence="7">
    <location>
        <begin position="130"/>
        <end position="399"/>
    </location>
</feature>
<dbReference type="GO" id="GO:0005524">
    <property type="term" value="F:ATP binding"/>
    <property type="evidence" value="ECO:0007669"/>
    <property type="project" value="UniProtKB-UniRule"/>
</dbReference>
<dbReference type="EMBL" id="MEUI01000011">
    <property type="protein sequence ID" value="OGC34952.1"/>
    <property type="molecule type" value="Genomic_DNA"/>
</dbReference>
<dbReference type="PROSITE" id="PS50011">
    <property type="entry name" value="PROTEIN_KINASE_DOM"/>
    <property type="match status" value="1"/>
</dbReference>
<comment type="caution">
    <text evidence="8">The sequence shown here is derived from an EMBL/GenBank/DDBJ whole genome shotgun (WGS) entry which is preliminary data.</text>
</comment>
<dbReference type="AlphaFoldDB" id="A0A1F4TQE7"/>
<dbReference type="InterPro" id="IPR011009">
    <property type="entry name" value="Kinase-like_dom_sf"/>
</dbReference>
<dbReference type="InterPro" id="IPR017441">
    <property type="entry name" value="Protein_kinase_ATP_BS"/>
</dbReference>
<dbReference type="SMART" id="SM00220">
    <property type="entry name" value="S_TKc"/>
    <property type="match status" value="1"/>
</dbReference>
<organism evidence="8 9">
    <name type="scientific">candidate division WOR-1 bacterium RIFOXYC2_FULL_41_25</name>
    <dbReference type="NCBI Taxonomy" id="1802586"/>
    <lineage>
        <taxon>Bacteria</taxon>
        <taxon>Bacillati</taxon>
        <taxon>Saganbacteria</taxon>
    </lineage>
</organism>
<evidence type="ECO:0000256" key="6">
    <source>
        <dbReference type="SAM" id="MobiDB-lite"/>
    </source>
</evidence>
<dbReference type="Gene3D" id="3.30.200.20">
    <property type="entry name" value="Phosphorylase Kinase, domain 1"/>
    <property type="match status" value="1"/>
</dbReference>
<sequence length="506" mass="56088">MNAQPLRRAASASRPPCYAKRNVEAETRLSRPVKSARPLPTDPVDPQGETFYVSKSQLASLSLVPAQEALPRSVDLVGQDDTILNTPLPFIPEEVPNLSGESPTKIFPPEPELTDNKLPLLVPGTTIKRFSILRELGRGGMGIVYLVEDLSSGAKAALKFMAAHCRHVYRAERNTTFLLRRDPNSPEKSRLLAYGDATEVHLFLDPRIGYYVIPFIEGQNLAEKIDVCPLSLSEALHYLKSTIQDLLRNNEDNVETQGDLKPENLIIDRFDQIHIIDNGLAQISREEIKEGSIMGTPSYMAPEQFRGAKPSEKTDLYALGLIFSEMLTGEDGFGGKSFGKIMWEKHLLTRLPVPHTVETTETIKPVLDRLLAKLTANNPNDRYDSLEEAMEDVELLEYLLKNPNISINDNRPLKVSLEEIPRAKQALEHTPKVTTLGRTKVVIGNFRPEVAKAPNVITPEEAVSFGTDTILVPADKLSGLLAKANDPEEKTNLVSPLPFVGKQKVV</sequence>
<proteinExistence type="predicted"/>
<reference evidence="8 9" key="1">
    <citation type="journal article" date="2016" name="Nat. Commun.">
        <title>Thousands of microbial genomes shed light on interconnected biogeochemical processes in an aquifer system.</title>
        <authorList>
            <person name="Anantharaman K."/>
            <person name="Brown C.T."/>
            <person name="Hug L.A."/>
            <person name="Sharon I."/>
            <person name="Castelle C.J."/>
            <person name="Probst A.J."/>
            <person name="Thomas B.C."/>
            <person name="Singh A."/>
            <person name="Wilkins M.J."/>
            <person name="Karaoz U."/>
            <person name="Brodie E.L."/>
            <person name="Williams K.H."/>
            <person name="Hubbard S.S."/>
            <person name="Banfield J.F."/>
        </authorList>
    </citation>
    <scope>NUCLEOTIDE SEQUENCE [LARGE SCALE GENOMIC DNA]</scope>
</reference>
<keyword evidence="3" id="KW-0418">Kinase</keyword>
<evidence type="ECO:0000256" key="5">
    <source>
        <dbReference type="PROSITE-ProRule" id="PRU10141"/>
    </source>
</evidence>
<feature type="region of interest" description="Disordered" evidence="6">
    <location>
        <begin position="1"/>
        <end position="47"/>
    </location>
</feature>
<dbReference type="GO" id="GO:0004674">
    <property type="term" value="F:protein serine/threonine kinase activity"/>
    <property type="evidence" value="ECO:0007669"/>
    <property type="project" value="TreeGrafter"/>
</dbReference>
<keyword evidence="2 5" id="KW-0547">Nucleotide-binding</keyword>
<dbReference type="CDD" id="cd14014">
    <property type="entry name" value="STKc_PknB_like"/>
    <property type="match status" value="1"/>
</dbReference>
<dbReference type="SUPFAM" id="SSF56112">
    <property type="entry name" value="Protein kinase-like (PK-like)"/>
    <property type="match status" value="1"/>
</dbReference>
<evidence type="ECO:0000313" key="9">
    <source>
        <dbReference type="Proteomes" id="UP000177309"/>
    </source>
</evidence>